<feature type="compositionally biased region" description="Basic and acidic residues" evidence="1">
    <location>
        <begin position="261"/>
        <end position="272"/>
    </location>
</feature>
<keyword evidence="3" id="KW-1185">Reference proteome</keyword>
<feature type="compositionally biased region" description="Basic and acidic residues" evidence="1">
    <location>
        <begin position="11"/>
        <end position="32"/>
    </location>
</feature>
<dbReference type="EMBL" id="JBHUDO010000002">
    <property type="protein sequence ID" value="MFD1645322.1"/>
    <property type="molecule type" value="Genomic_DNA"/>
</dbReference>
<evidence type="ECO:0000256" key="1">
    <source>
        <dbReference type="SAM" id="MobiDB-lite"/>
    </source>
</evidence>
<feature type="compositionally biased region" description="Acidic residues" evidence="1">
    <location>
        <begin position="1"/>
        <end position="10"/>
    </location>
</feature>
<feature type="region of interest" description="Disordered" evidence="1">
    <location>
        <begin position="85"/>
        <end position="114"/>
    </location>
</feature>
<evidence type="ECO:0000313" key="3">
    <source>
        <dbReference type="Proteomes" id="UP001597034"/>
    </source>
</evidence>
<feature type="compositionally biased region" description="Acidic residues" evidence="1">
    <location>
        <begin position="195"/>
        <end position="210"/>
    </location>
</feature>
<dbReference type="Pfam" id="PF24414">
    <property type="entry name" value="DUF7547"/>
    <property type="match status" value="1"/>
</dbReference>
<feature type="compositionally biased region" description="Basic and acidic residues" evidence="1">
    <location>
        <begin position="85"/>
        <end position="98"/>
    </location>
</feature>
<proteinExistence type="predicted"/>
<sequence length="272" mass="28847">MSDSSDDDIATDAKELARELRALREQLDEQRRRPPTGPMGIPRPPTPREFMEFADEVAIPATIAILETNIRLLEALQRAIRLADSGRRAGERGRDAGGRARSTAETVSRETLSRASDALADLQSVLEGTELPENESARSILTEAQDLRREIQEQLTASRTQDRTLDEFEEADAGSGSEGTDIDVVEGGAAAEGEAAAEDEPVTIDVDAELETLKQQYEDGRDGAGDGQGESDGEPGETGDEPGETGDEPGETGGGPGESSGDDHGVAGDDDE</sequence>
<feature type="compositionally biased region" description="Pro residues" evidence="1">
    <location>
        <begin position="35"/>
        <end position="47"/>
    </location>
</feature>
<comment type="caution">
    <text evidence="2">The sequence shown here is derived from an EMBL/GenBank/DDBJ whole genome shotgun (WGS) entry which is preliminary data.</text>
</comment>
<dbReference type="RefSeq" id="WP_256399166.1">
    <property type="nucleotide sequence ID" value="NZ_JANHJR010000001.1"/>
</dbReference>
<feature type="region of interest" description="Disordered" evidence="1">
    <location>
        <begin position="155"/>
        <end position="272"/>
    </location>
</feature>
<name>A0ABD6DGG2_9EURY</name>
<feature type="region of interest" description="Disordered" evidence="1">
    <location>
        <begin position="1"/>
        <end position="48"/>
    </location>
</feature>
<accession>A0ABD6DGG2</accession>
<evidence type="ECO:0000313" key="2">
    <source>
        <dbReference type="EMBL" id="MFD1645322.1"/>
    </source>
</evidence>
<feature type="compositionally biased region" description="Acidic residues" evidence="1">
    <location>
        <begin position="229"/>
        <end position="250"/>
    </location>
</feature>
<reference evidence="2 3" key="1">
    <citation type="journal article" date="2019" name="Int. J. Syst. Evol. Microbiol.">
        <title>The Global Catalogue of Microorganisms (GCM) 10K type strain sequencing project: providing services to taxonomists for standard genome sequencing and annotation.</title>
        <authorList>
            <consortium name="The Broad Institute Genomics Platform"/>
            <consortium name="The Broad Institute Genome Sequencing Center for Infectious Disease"/>
            <person name="Wu L."/>
            <person name="Ma J."/>
        </authorList>
    </citation>
    <scope>NUCLEOTIDE SEQUENCE [LARGE SCALE GENOMIC DNA]</scope>
    <source>
        <strain evidence="2 3">CGMCC 1.10390</strain>
    </source>
</reference>
<organism evidence="2 3">
    <name type="scientific">Haloarchaeobius litoreus</name>
    <dbReference type="NCBI Taxonomy" id="755306"/>
    <lineage>
        <taxon>Archaea</taxon>
        <taxon>Methanobacteriati</taxon>
        <taxon>Methanobacteriota</taxon>
        <taxon>Stenosarchaea group</taxon>
        <taxon>Halobacteria</taxon>
        <taxon>Halobacteriales</taxon>
        <taxon>Halorubellaceae</taxon>
        <taxon>Haloarchaeobius</taxon>
    </lineage>
</organism>
<gene>
    <name evidence="2" type="ORF">ACFSBL_06470</name>
</gene>
<dbReference type="InterPro" id="IPR055969">
    <property type="entry name" value="DUF7547"/>
</dbReference>
<dbReference type="Proteomes" id="UP001597034">
    <property type="component" value="Unassembled WGS sequence"/>
</dbReference>
<dbReference type="AlphaFoldDB" id="A0ABD6DGG2"/>
<protein>
    <submittedName>
        <fullName evidence="2">Uncharacterized protein</fullName>
    </submittedName>
</protein>